<protein>
    <recommendedName>
        <fullName evidence="3">Integrase catalytic domain-containing protein</fullName>
    </recommendedName>
</protein>
<evidence type="ECO:0000313" key="2">
    <source>
        <dbReference type="Proteomes" id="UP000799118"/>
    </source>
</evidence>
<dbReference type="InterPro" id="IPR036397">
    <property type="entry name" value="RNaseH_sf"/>
</dbReference>
<keyword evidence="2" id="KW-1185">Reference proteome</keyword>
<evidence type="ECO:0000313" key="1">
    <source>
        <dbReference type="EMBL" id="KAE9388846.1"/>
    </source>
</evidence>
<gene>
    <name evidence="1" type="ORF">BT96DRAFT_835742</name>
</gene>
<proteinExistence type="predicted"/>
<name>A0A6A4GTT9_9AGAR</name>
<dbReference type="Gene3D" id="3.30.420.10">
    <property type="entry name" value="Ribonuclease H-like superfamily/Ribonuclease H"/>
    <property type="match status" value="1"/>
</dbReference>
<dbReference type="AlphaFoldDB" id="A0A6A4GTT9"/>
<feature type="non-terminal residue" evidence="1">
    <location>
        <position position="1"/>
    </location>
</feature>
<dbReference type="GO" id="GO:0003676">
    <property type="term" value="F:nucleic acid binding"/>
    <property type="evidence" value="ECO:0007669"/>
    <property type="project" value="InterPro"/>
</dbReference>
<organism evidence="1 2">
    <name type="scientific">Gymnopus androsaceus JB14</name>
    <dbReference type="NCBI Taxonomy" id="1447944"/>
    <lineage>
        <taxon>Eukaryota</taxon>
        <taxon>Fungi</taxon>
        <taxon>Dikarya</taxon>
        <taxon>Basidiomycota</taxon>
        <taxon>Agaricomycotina</taxon>
        <taxon>Agaricomycetes</taxon>
        <taxon>Agaricomycetidae</taxon>
        <taxon>Agaricales</taxon>
        <taxon>Marasmiineae</taxon>
        <taxon>Omphalotaceae</taxon>
        <taxon>Gymnopus</taxon>
    </lineage>
</organism>
<dbReference type="InterPro" id="IPR012337">
    <property type="entry name" value="RNaseH-like_sf"/>
</dbReference>
<dbReference type="OrthoDB" id="3045612at2759"/>
<dbReference type="Proteomes" id="UP000799118">
    <property type="component" value="Unassembled WGS sequence"/>
</dbReference>
<reference evidence="1" key="1">
    <citation type="journal article" date="2019" name="Environ. Microbiol.">
        <title>Fungal ecological strategies reflected in gene transcription - a case study of two litter decomposers.</title>
        <authorList>
            <person name="Barbi F."/>
            <person name="Kohler A."/>
            <person name="Barry K."/>
            <person name="Baskaran P."/>
            <person name="Daum C."/>
            <person name="Fauchery L."/>
            <person name="Ihrmark K."/>
            <person name="Kuo A."/>
            <person name="LaButti K."/>
            <person name="Lipzen A."/>
            <person name="Morin E."/>
            <person name="Grigoriev I.V."/>
            <person name="Henrissat B."/>
            <person name="Lindahl B."/>
            <person name="Martin F."/>
        </authorList>
    </citation>
    <scope>NUCLEOTIDE SEQUENCE</scope>
    <source>
        <strain evidence="1">JB14</strain>
    </source>
</reference>
<accession>A0A6A4GTT9</accession>
<evidence type="ECO:0008006" key="3">
    <source>
        <dbReference type="Google" id="ProtNLM"/>
    </source>
</evidence>
<sequence>YFPKQEVVAASPHRTLVERSHRLMGENRLLKWLWGFMMRYAVYVWNRTLKKSIGMATPYEKQFGIKLNIANLHIFGSIVYVKHEKEPGKLEPQAQERHWIGLKPKSNGHYIYWPH</sequence>
<dbReference type="EMBL" id="ML769724">
    <property type="protein sequence ID" value="KAE9388846.1"/>
    <property type="molecule type" value="Genomic_DNA"/>
</dbReference>
<dbReference type="SUPFAM" id="SSF53098">
    <property type="entry name" value="Ribonuclease H-like"/>
    <property type="match status" value="1"/>
</dbReference>